<feature type="compositionally biased region" description="Acidic residues" evidence="2">
    <location>
        <begin position="967"/>
        <end position="1001"/>
    </location>
</feature>
<reference evidence="3" key="1">
    <citation type="journal article" date="2023" name="Mol. Phylogenet. Evol.">
        <title>Genome-scale phylogeny and comparative genomics of the fungal order Sordariales.</title>
        <authorList>
            <person name="Hensen N."/>
            <person name="Bonometti L."/>
            <person name="Westerberg I."/>
            <person name="Brannstrom I.O."/>
            <person name="Guillou S."/>
            <person name="Cros-Aarteil S."/>
            <person name="Calhoun S."/>
            <person name="Haridas S."/>
            <person name="Kuo A."/>
            <person name="Mondo S."/>
            <person name="Pangilinan J."/>
            <person name="Riley R."/>
            <person name="LaButti K."/>
            <person name="Andreopoulos B."/>
            <person name="Lipzen A."/>
            <person name="Chen C."/>
            <person name="Yan M."/>
            <person name="Daum C."/>
            <person name="Ng V."/>
            <person name="Clum A."/>
            <person name="Steindorff A."/>
            <person name="Ohm R.A."/>
            <person name="Martin F."/>
            <person name="Silar P."/>
            <person name="Natvig D.O."/>
            <person name="Lalanne C."/>
            <person name="Gautier V."/>
            <person name="Ament-Velasquez S.L."/>
            <person name="Kruys A."/>
            <person name="Hutchinson M.I."/>
            <person name="Powell A.J."/>
            <person name="Barry K."/>
            <person name="Miller A.N."/>
            <person name="Grigoriev I.V."/>
            <person name="Debuchy R."/>
            <person name="Gladieux P."/>
            <person name="Hiltunen Thoren M."/>
            <person name="Johannesson H."/>
        </authorList>
    </citation>
    <scope>NUCLEOTIDE SEQUENCE</scope>
    <source>
        <strain evidence="3">PSN293</strain>
    </source>
</reference>
<protein>
    <submittedName>
        <fullName evidence="3">Midasin</fullName>
    </submittedName>
</protein>
<feature type="compositionally biased region" description="Acidic residues" evidence="2">
    <location>
        <begin position="918"/>
        <end position="932"/>
    </location>
</feature>
<keyword evidence="1" id="KW-0175">Coiled coil</keyword>
<comment type="caution">
    <text evidence="3">The sequence shown here is derived from an EMBL/GenBank/DDBJ whole genome shotgun (WGS) entry which is preliminary data.</text>
</comment>
<feature type="compositionally biased region" description="Basic and acidic residues" evidence="2">
    <location>
        <begin position="258"/>
        <end position="272"/>
    </location>
</feature>
<feature type="compositionally biased region" description="Basic and acidic residues" evidence="2">
    <location>
        <begin position="1060"/>
        <end position="1070"/>
    </location>
</feature>
<evidence type="ECO:0000313" key="4">
    <source>
        <dbReference type="Proteomes" id="UP001301769"/>
    </source>
</evidence>
<feature type="compositionally biased region" description="Polar residues" evidence="2">
    <location>
        <begin position="1006"/>
        <end position="1018"/>
    </location>
</feature>
<gene>
    <name evidence="3" type="ORF">QBC37DRAFT_111702</name>
</gene>
<feature type="compositionally biased region" description="Polar residues" evidence="2">
    <location>
        <begin position="805"/>
        <end position="816"/>
    </location>
</feature>
<feature type="region of interest" description="Disordered" evidence="2">
    <location>
        <begin position="190"/>
        <end position="210"/>
    </location>
</feature>
<organism evidence="3 4">
    <name type="scientific">Rhypophila decipiens</name>
    <dbReference type="NCBI Taxonomy" id="261697"/>
    <lineage>
        <taxon>Eukaryota</taxon>
        <taxon>Fungi</taxon>
        <taxon>Dikarya</taxon>
        <taxon>Ascomycota</taxon>
        <taxon>Pezizomycotina</taxon>
        <taxon>Sordariomycetes</taxon>
        <taxon>Sordariomycetidae</taxon>
        <taxon>Sordariales</taxon>
        <taxon>Naviculisporaceae</taxon>
        <taxon>Rhypophila</taxon>
    </lineage>
</organism>
<reference evidence="3" key="2">
    <citation type="submission" date="2023-05" db="EMBL/GenBank/DDBJ databases">
        <authorList>
            <consortium name="Lawrence Berkeley National Laboratory"/>
            <person name="Steindorff A."/>
            <person name="Hensen N."/>
            <person name="Bonometti L."/>
            <person name="Westerberg I."/>
            <person name="Brannstrom I.O."/>
            <person name="Guillou S."/>
            <person name="Cros-Aarteil S."/>
            <person name="Calhoun S."/>
            <person name="Haridas S."/>
            <person name="Kuo A."/>
            <person name="Mondo S."/>
            <person name="Pangilinan J."/>
            <person name="Riley R."/>
            <person name="Labutti K."/>
            <person name="Andreopoulos B."/>
            <person name="Lipzen A."/>
            <person name="Chen C."/>
            <person name="Yanf M."/>
            <person name="Daum C."/>
            <person name="Ng V."/>
            <person name="Clum A."/>
            <person name="Ohm R."/>
            <person name="Martin F."/>
            <person name="Silar P."/>
            <person name="Natvig D."/>
            <person name="Lalanne C."/>
            <person name="Gautier V."/>
            <person name="Ament-Velasquez S.L."/>
            <person name="Kruys A."/>
            <person name="Hutchinson M.I."/>
            <person name="Powell A.J."/>
            <person name="Barry K."/>
            <person name="Miller A.N."/>
            <person name="Grigoriev I.V."/>
            <person name="Debuchy R."/>
            <person name="Gladieux P."/>
            <person name="Thoren M.H."/>
            <person name="Johannesson H."/>
        </authorList>
    </citation>
    <scope>NUCLEOTIDE SEQUENCE</scope>
    <source>
        <strain evidence="3">PSN293</strain>
    </source>
</reference>
<evidence type="ECO:0000256" key="2">
    <source>
        <dbReference type="SAM" id="MobiDB-lite"/>
    </source>
</evidence>
<feature type="compositionally biased region" description="Polar residues" evidence="2">
    <location>
        <begin position="885"/>
        <end position="895"/>
    </location>
</feature>
<feature type="compositionally biased region" description="Acidic residues" evidence="2">
    <location>
        <begin position="874"/>
        <end position="883"/>
    </location>
</feature>
<name>A0AAN7BDV7_9PEZI</name>
<dbReference type="EMBL" id="MU858047">
    <property type="protein sequence ID" value="KAK4219742.1"/>
    <property type="molecule type" value="Genomic_DNA"/>
</dbReference>
<evidence type="ECO:0000256" key="1">
    <source>
        <dbReference type="SAM" id="Coils"/>
    </source>
</evidence>
<feature type="region of interest" description="Disordered" evidence="2">
    <location>
        <begin position="92"/>
        <end position="113"/>
    </location>
</feature>
<feature type="region of interest" description="Disordered" evidence="2">
    <location>
        <begin position="790"/>
        <end position="845"/>
    </location>
</feature>
<feature type="compositionally biased region" description="Basic and acidic residues" evidence="2">
    <location>
        <begin position="826"/>
        <end position="836"/>
    </location>
</feature>
<feature type="compositionally biased region" description="Polar residues" evidence="2">
    <location>
        <begin position="439"/>
        <end position="464"/>
    </location>
</feature>
<feature type="region of interest" description="Disordered" evidence="2">
    <location>
        <begin position="246"/>
        <end position="282"/>
    </location>
</feature>
<dbReference type="Proteomes" id="UP001301769">
    <property type="component" value="Unassembled WGS sequence"/>
</dbReference>
<dbReference type="AlphaFoldDB" id="A0AAN7BDV7"/>
<evidence type="ECO:0000313" key="3">
    <source>
        <dbReference type="EMBL" id="KAK4219742.1"/>
    </source>
</evidence>
<sequence>MAGTPFSASGPSSSFVFDIYTDGQIKAAPPVLPGGPCNYTDQTLPRCGCRRFWSRPPMAGGVQDPYTSGLAEICMCSHHACFHEDAHPPSMLPAASGQVAGQENQKPKGNREPLSPVQDLASFHMPPNLITSFDLELLNYQVPTSEYNFEATNPLHIEDAHTKHDSPLPDTLNSWGNVNQSQGIRAVSHLSVPPQCPTPSQPPSTASSSQARYLRPFAGKGLQTLSGGSLLRNEALQEQLQAADEGVRLSQQPVSEETEPKENYPDGSREATPRASGPQDCAFDENKRATLNLLSETVKGYEQRIDRLENTSFSVAGHEECHDKHENIDLRVTELESRVEEVEKILNDTSSVASSRRTLRPDSTADDATASVVSVSTNTTDIALNRAELYSQLQELRAQVNELQSASLPSYTKPWEVEVVFLPFPLKGIWMAAHEFPRNRQSSGSTGDEWTQMPSTLSRSTPDPHSQKFAEWAGQAHGSNWLLPRAFAAGRIIDQRLKSRGLIKNVLVRGPDARSIQLAIHSAFGDVFRISSNALSRSGFHPSSPLAEFLGLRQAWVPLRKIHKDSRLRFLAPAEMATPALWDFTFLESSVVMKASGIHRLYVTQPEAYLQDQPRAYHDSAWSWQKLRELTRVYADSQSSNGDMPEADAMEECWAWNERFDELPAANPSTISLRQSHQQRVSRRSSSISQQFFTAESPDLSNSFIRAKSPMIQRERRGSRPPNIRTGSLPPVQPIVLSSQSRRRVSAHGTIPSPYERRSSPFVPKPSPRLPRQTTPLATISTAYAATTKRRLRTRSPSVIPRNTPHPSRTSMSRSPSLAPFPHQGYHVERPTERRPTPGYYATPHSEAIPEFNAYQRGGSRGPILLSNAYEHDDDEEMDDSFDDQGSSTDPYDSQMTDEVDDEAAKAPVRQRKSVDIDVYEDDTEDDLDGGDTDVGNDPSAWQGQGGLDKPEHPRPEDIPWAGIEDLMSDGENIEPDSQDIEIHEDDDMEILDHDADEDDERSDRSSQAPSEYSSKPAAQQRPWPAPLTSGSSTIADSDNGHHHRHGGPTRNRDVSMGFEIHEDEFHDNR</sequence>
<proteinExistence type="predicted"/>
<feature type="compositionally biased region" description="Basic and acidic residues" evidence="2">
    <location>
        <begin position="949"/>
        <end position="958"/>
    </location>
</feature>
<feature type="coiled-coil region" evidence="1">
    <location>
        <begin position="291"/>
        <end position="345"/>
    </location>
</feature>
<feature type="region of interest" description="Disordered" evidence="2">
    <location>
        <begin position="874"/>
        <end position="1070"/>
    </location>
</feature>
<accession>A0AAN7BDV7</accession>
<keyword evidence="4" id="KW-1185">Reference proteome</keyword>
<feature type="region of interest" description="Disordered" evidence="2">
    <location>
        <begin position="438"/>
        <end position="468"/>
    </location>
</feature>
<feature type="region of interest" description="Disordered" evidence="2">
    <location>
        <begin position="712"/>
        <end position="773"/>
    </location>
</feature>